<dbReference type="STRING" id="94237.ENSMMOP00000027724"/>
<evidence type="ECO:0000256" key="2">
    <source>
        <dbReference type="ARBA" id="ARBA00022525"/>
    </source>
</evidence>
<dbReference type="GO" id="GO:0042730">
    <property type="term" value="P:fibrinolysis"/>
    <property type="evidence" value="ECO:0007669"/>
    <property type="project" value="TreeGrafter"/>
</dbReference>
<keyword evidence="4" id="KW-0325">Glycoprotein</keyword>
<evidence type="ECO:0000313" key="7">
    <source>
        <dbReference type="Ensembl" id="ENSMMOP00000027724.1"/>
    </source>
</evidence>
<feature type="domain" description="Fibrinogen C-terminal" evidence="6">
    <location>
        <begin position="15"/>
        <end position="238"/>
    </location>
</feature>
<dbReference type="GO" id="GO:0005577">
    <property type="term" value="C:fibrinogen complex"/>
    <property type="evidence" value="ECO:0007669"/>
    <property type="project" value="TreeGrafter"/>
</dbReference>
<dbReference type="Ensembl" id="ENSMMOT00000028197.1">
    <property type="protein sequence ID" value="ENSMMOP00000027724.1"/>
    <property type="gene ID" value="ENSMMOG00000020966.1"/>
</dbReference>
<dbReference type="GO" id="GO:0072377">
    <property type="term" value="P:blood coagulation, common pathway"/>
    <property type="evidence" value="ECO:0007669"/>
    <property type="project" value="TreeGrafter"/>
</dbReference>
<evidence type="ECO:0000256" key="5">
    <source>
        <dbReference type="SAM" id="SignalP"/>
    </source>
</evidence>
<dbReference type="SMART" id="SM00186">
    <property type="entry name" value="FBG"/>
    <property type="match status" value="1"/>
</dbReference>
<evidence type="ECO:0000256" key="1">
    <source>
        <dbReference type="ARBA" id="ARBA00004613"/>
    </source>
</evidence>
<accession>A0A3Q3XKX2</accession>
<dbReference type="NCBIfam" id="NF040941">
    <property type="entry name" value="GGGWT_bact"/>
    <property type="match status" value="1"/>
</dbReference>
<name>A0A3Q3XKX2_MOLML</name>
<keyword evidence="2" id="KW-0964">Secreted</keyword>
<keyword evidence="8" id="KW-1185">Reference proteome</keyword>
<dbReference type="GO" id="GO:0005201">
    <property type="term" value="F:extracellular matrix structural constituent"/>
    <property type="evidence" value="ECO:0007669"/>
    <property type="project" value="TreeGrafter"/>
</dbReference>
<dbReference type="SUPFAM" id="SSF56496">
    <property type="entry name" value="Fibrinogen C-terminal domain-like"/>
    <property type="match status" value="1"/>
</dbReference>
<reference evidence="7" key="1">
    <citation type="submission" date="2025-08" db="UniProtKB">
        <authorList>
            <consortium name="Ensembl"/>
        </authorList>
    </citation>
    <scope>IDENTIFICATION</scope>
</reference>
<dbReference type="AlphaFoldDB" id="A0A3Q3XKX2"/>
<proteinExistence type="predicted"/>
<keyword evidence="3" id="KW-1015">Disulfide bond</keyword>
<dbReference type="PANTHER" id="PTHR47221">
    <property type="entry name" value="FIBRINOGEN ALPHA CHAIN"/>
    <property type="match status" value="1"/>
</dbReference>
<dbReference type="Pfam" id="PF00147">
    <property type="entry name" value="Fibrinogen_C"/>
    <property type="match status" value="1"/>
</dbReference>
<keyword evidence="5" id="KW-0732">Signal</keyword>
<evidence type="ECO:0000259" key="6">
    <source>
        <dbReference type="PROSITE" id="PS51406"/>
    </source>
</evidence>
<dbReference type="GO" id="GO:0034116">
    <property type="term" value="P:positive regulation of heterotypic cell-cell adhesion"/>
    <property type="evidence" value="ECO:0007669"/>
    <property type="project" value="TreeGrafter"/>
</dbReference>
<dbReference type="InterPro" id="IPR014716">
    <property type="entry name" value="Fibrinogen_a/b/g_C_1"/>
</dbReference>
<dbReference type="GO" id="GO:0030674">
    <property type="term" value="F:protein-macromolecule adaptor activity"/>
    <property type="evidence" value="ECO:0007669"/>
    <property type="project" value="TreeGrafter"/>
</dbReference>
<comment type="subcellular location">
    <subcellularLocation>
        <location evidence="1">Secreted</location>
    </subcellularLocation>
</comment>
<reference evidence="7" key="2">
    <citation type="submission" date="2025-09" db="UniProtKB">
        <authorList>
            <consortium name="Ensembl"/>
        </authorList>
    </citation>
    <scope>IDENTIFICATION</scope>
</reference>
<dbReference type="InterPro" id="IPR002181">
    <property type="entry name" value="Fibrinogen_a/b/g_C_dom"/>
</dbReference>
<dbReference type="InterPro" id="IPR037579">
    <property type="entry name" value="FIB_ANG-like"/>
</dbReference>
<sequence length="239" mass="26574">PKLRVVLAVLLPVAAYQSPLHVDCSDIYKAGSGLSGVYTIYPAGPTSPVQVYCDMSQDSVDYSTEKWTVIQRRQDGTVNFYMKWDHYKLGFGSAAGEYWLGLETMHLLTQGKNYELRVDMEDFEGQKVFAQYSSFSVGPEAEGYKLSLGSFTKGAAGDSLALHNGMKFTTTDKDQDIHDSNCARLAYGAFWYANCFGANPNGIYTWGPSPRAAGVQWRTFKGLEYSLKTMIMKIRPVAE</sequence>
<dbReference type="PROSITE" id="PS51406">
    <property type="entry name" value="FIBRINOGEN_C_2"/>
    <property type="match status" value="1"/>
</dbReference>
<evidence type="ECO:0000256" key="4">
    <source>
        <dbReference type="ARBA" id="ARBA00023180"/>
    </source>
</evidence>
<dbReference type="Proteomes" id="UP000261620">
    <property type="component" value="Unplaced"/>
</dbReference>
<feature type="signal peptide" evidence="5">
    <location>
        <begin position="1"/>
        <end position="15"/>
    </location>
</feature>
<evidence type="ECO:0000313" key="8">
    <source>
        <dbReference type="Proteomes" id="UP000261620"/>
    </source>
</evidence>
<evidence type="ECO:0000256" key="3">
    <source>
        <dbReference type="ARBA" id="ARBA00023157"/>
    </source>
</evidence>
<feature type="chain" id="PRO_5018592077" description="Fibrinogen C-terminal domain-containing protein" evidence="5">
    <location>
        <begin position="16"/>
        <end position="239"/>
    </location>
</feature>
<dbReference type="PANTHER" id="PTHR47221:SF5">
    <property type="entry name" value="FIBRINOGEN C-TERMINAL DOMAIN-CONTAINING PROTEIN"/>
    <property type="match status" value="1"/>
</dbReference>
<organism evidence="7 8">
    <name type="scientific">Mola mola</name>
    <name type="common">Ocean sunfish</name>
    <name type="synonym">Tetraodon mola</name>
    <dbReference type="NCBI Taxonomy" id="94237"/>
    <lineage>
        <taxon>Eukaryota</taxon>
        <taxon>Metazoa</taxon>
        <taxon>Chordata</taxon>
        <taxon>Craniata</taxon>
        <taxon>Vertebrata</taxon>
        <taxon>Euteleostomi</taxon>
        <taxon>Actinopterygii</taxon>
        <taxon>Neopterygii</taxon>
        <taxon>Teleostei</taxon>
        <taxon>Neoteleostei</taxon>
        <taxon>Acanthomorphata</taxon>
        <taxon>Eupercaria</taxon>
        <taxon>Tetraodontiformes</taxon>
        <taxon>Molidae</taxon>
        <taxon>Mola</taxon>
    </lineage>
</organism>
<dbReference type="GO" id="GO:0070527">
    <property type="term" value="P:platelet aggregation"/>
    <property type="evidence" value="ECO:0007669"/>
    <property type="project" value="TreeGrafter"/>
</dbReference>
<dbReference type="Gene3D" id="3.90.215.10">
    <property type="entry name" value="Gamma Fibrinogen, chain A, domain 1"/>
    <property type="match status" value="1"/>
</dbReference>
<protein>
    <recommendedName>
        <fullName evidence="6">Fibrinogen C-terminal domain-containing protein</fullName>
    </recommendedName>
</protein>
<dbReference type="CDD" id="cd00087">
    <property type="entry name" value="FReD"/>
    <property type="match status" value="1"/>
</dbReference>
<dbReference type="OMA" id="NSAEKWT"/>
<dbReference type="FunFam" id="3.90.215.10:FF:000001">
    <property type="entry name" value="Tenascin isoform 1"/>
    <property type="match status" value="1"/>
</dbReference>
<dbReference type="InterPro" id="IPR036056">
    <property type="entry name" value="Fibrinogen-like_C"/>
</dbReference>